<dbReference type="RefSeq" id="WP_269921092.1">
    <property type="nucleotide sequence ID" value="NZ_JAMKBI010000002.1"/>
</dbReference>
<reference evidence="2" key="1">
    <citation type="submission" date="2022-05" db="EMBL/GenBank/DDBJ databases">
        <authorList>
            <person name="Colautti A."/>
            <person name="Iacumin L."/>
        </authorList>
    </citation>
    <scope>NUCLEOTIDE SEQUENCE</scope>
    <source>
        <strain evidence="2">DSM 30747</strain>
    </source>
</reference>
<protein>
    <submittedName>
        <fullName evidence="2">GNAT family N-acetyltransferase</fullName>
    </submittedName>
</protein>
<dbReference type="GO" id="GO:0004145">
    <property type="term" value="F:diamine N-acetyltransferase activity"/>
    <property type="evidence" value="ECO:0007669"/>
    <property type="project" value="TreeGrafter"/>
</dbReference>
<gene>
    <name evidence="2" type="ORF">M9R61_04110</name>
</gene>
<dbReference type="Pfam" id="PF00583">
    <property type="entry name" value="Acetyltransf_1"/>
    <property type="match status" value="1"/>
</dbReference>
<dbReference type="EMBL" id="JAMKBI010000002">
    <property type="protein sequence ID" value="MCZ8532536.1"/>
    <property type="molecule type" value="Genomic_DNA"/>
</dbReference>
<comment type="caution">
    <text evidence="2">The sequence shown here is derived from an EMBL/GenBank/DDBJ whole genome shotgun (WGS) entry which is preliminary data.</text>
</comment>
<dbReference type="InterPro" id="IPR000182">
    <property type="entry name" value="GNAT_dom"/>
</dbReference>
<proteinExistence type="predicted"/>
<dbReference type="PROSITE" id="PS51186">
    <property type="entry name" value="GNAT"/>
    <property type="match status" value="1"/>
</dbReference>
<dbReference type="PANTHER" id="PTHR43415:SF6">
    <property type="entry name" value="SPERMIDINE N(1)-ACETYLTRANSFERASE"/>
    <property type="match status" value="1"/>
</dbReference>
<accession>A0A9X3L9M4</accession>
<dbReference type="PANTHER" id="PTHR43415">
    <property type="entry name" value="SPERMIDINE N(1)-ACETYLTRANSFERASE"/>
    <property type="match status" value="1"/>
</dbReference>
<name>A0A9X3L9M4_9BACI</name>
<evidence type="ECO:0000313" key="2">
    <source>
        <dbReference type="EMBL" id="MCZ8532536.1"/>
    </source>
</evidence>
<dbReference type="Proteomes" id="UP001152172">
    <property type="component" value="Unassembled WGS sequence"/>
</dbReference>
<dbReference type="CDD" id="cd04301">
    <property type="entry name" value="NAT_SF"/>
    <property type="match status" value="1"/>
</dbReference>
<dbReference type="SUPFAM" id="SSF55729">
    <property type="entry name" value="Acyl-CoA N-acyltransferases (Nat)"/>
    <property type="match status" value="1"/>
</dbReference>
<feature type="domain" description="N-acetyltransferase" evidence="1">
    <location>
        <begin position="62"/>
        <end position="198"/>
    </location>
</feature>
<evidence type="ECO:0000259" key="1">
    <source>
        <dbReference type="PROSITE" id="PS51186"/>
    </source>
</evidence>
<organism evidence="2 3">
    <name type="scientific">Psychrobacillus psychrodurans</name>
    <dbReference type="NCBI Taxonomy" id="126157"/>
    <lineage>
        <taxon>Bacteria</taxon>
        <taxon>Bacillati</taxon>
        <taxon>Bacillota</taxon>
        <taxon>Bacilli</taxon>
        <taxon>Bacillales</taxon>
        <taxon>Bacillaceae</taxon>
        <taxon>Psychrobacillus</taxon>
    </lineage>
</organism>
<dbReference type="Gene3D" id="3.40.630.30">
    <property type="match status" value="1"/>
</dbReference>
<evidence type="ECO:0000313" key="3">
    <source>
        <dbReference type="Proteomes" id="UP001152172"/>
    </source>
</evidence>
<sequence>MANDLWEVLEDTIPFKLNEYLFFVNEKNTFVREFIENRNGEENGNHLILRIDRNSVTEGQNLHIQTYANSFHNSFSALHKLAFPNTYYNSNQILSRISEDNQLFIIQDNNDVKGYVYVEAVPLHGEGVIEYIAVSSEYRGQGIATKLMKAALHHLFSYEEIEEITLSVGANNKTAIALYKASGFQIKHAMIAYKIKKN</sequence>
<keyword evidence="3" id="KW-1185">Reference proteome</keyword>
<dbReference type="InterPro" id="IPR016181">
    <property type="entry name" value="Acyl_CoA_acyltransferase"/>
</dbReference>
<dbReference type="AlphaFoldDB" id="A0A9X3L9M4"/>